<dbReference type="SMART" id="SM00245">
    <property type="entry name" value="TSPc"/>
    <property type="match status" value="1"/>
</dbReference>
<dbReference type="InterPro" id="IPR001478">
    <property type="entry name" value="PDZ"/>
</dbReference>
<keyword evidence="2 5" id="KW-0645">Protease</keyword>
<dbReference type="InterPro" id="IPR029045">
    <property type="entry name" value="ClpP/crotonase-like_dom_sf"/>
</dbReference>
<dbReference type="EMBL" id="JAMGBC010000001">
    <property type="protein sequence ID" value="MCL6679747.1"/>
    <property type="molecule type" value="Genomic_DNA"/>
</dbReference>
<evidence type="ECO:0000256" key="4">
    <source>
        <dbReference type="ARBA" id="ARBA00022825"/>
    </source>
</evidence>
<feature type="domain" description="PDZ" evidence="8">
    <location>
        <begin position="85"/>
        <end position="153"/>
    </location>
</feature>
<comment type="similarity">
    <text evidence="1 5">Belongs to the peptidase S41A family.</text>
</comment>
<organism evidence="9 10">
    <name type="scientific">Sphingomonas anseongensis</name>
    <dbReference type="NCBI Taxonomy" id="2908207"/>
    <lineage>
        <taxon>Bacteria</taxon>
        <taxon>Pseudomonadati</taxon>
        <taxon>Pseudomonadota</taxon>
        <taxon>Alphaproteobacteria</taxon>
        <taxon>Sphingomonadales</taxon>
        <taxon>Sphingomonadaceae</taxon>
        <taxon>Sphingomonas</taxon>
    </lineage>
</organism>
<evidence type="ECO:0000313" key="9">
    <source>
        <dbReference type="EMBL" id="MCL6679747.1"/>
    </source>
</evidence>
<dbReference type="InterPro" id="IPR055210">
    <property type="entry name" value="CtpA/B_N"/>
</dbReference>
<keyword evidence="10" id="KW-1185">Reference proteome</keyword>
<dbReference type="CDD" id="cd06782">
    <property type="entry name" value="cpPDZ_CPP-like"/>
    <property type="match status" value="1"/>
</dbReference>
<evidence type="ECO:0000256" key="1">
    <source>
        <dbReference type="ARBA" id="ARBA00009179"/>
    </source>
</evidence>
<evidence type="ECO:0000259" key="8">
    <source>
        <dbReference type="PROSITE" id="PS50106"/>
    </source>
</evidence>
<dbReference type="Gene3D" id="3.30.750.44">
    <property type="match status" value="1"/>
</dbReference>
<dbReference type="Pfam" id="PF03572">
    <property type="entry name" value="Peptidase_S41"/>
    <property type="match status" value="1"/>
</dbReference>
<dbReference type="PANTHER" id="PTHR32060">
    <property type="entry name" value="TAIL-SPECIFIC PROTEASE"/>
    <property type="match status" value="1"/>
</dbReference>
<feature type="signal peptide" evidence="7">
    <location>
        <begin position="1"/>
        <end position="28"/>
    </location>
</feature>
<reference evidence="9" key="1">
    <citation type="submission" date="2022-05" db="EMBL/GenBank/DDBJ databases">
        <authorList>
            <person name="Jo J.-H."/>
            <person name="Im W.-T."/>
        </authorList>
    </citation>
    <scope>NUCLEOTIDE SEQUENCE</scope>
    <source>
        <strain evidence="9">RG327</strain>
    </source>
</reference>
<dbReference type="PROSITE" id="PS50106">
    <property type="entry name" value="PDZ"/>
    <property type="match status" value="1"/>
</dbReference>
<evidence type="ECO:0000313" key="10">
    <source>
        <dbReference type="Proteomes" id="UP001165343"/>
    </source>
</evidence>
<protein>
    <submittedName>
        <fullName evidence="9">S41 family peptidase</fullName>
    </submittedName>
</protein>
<comment type="caution">
    <text evidence="9">The sequence shown here is derived from an EMBL/GenBank/DDBJ whole genome shotgun (WGS) entry which is preliminary data.</text>
</comment>
<evidence type="ECO:0000256" key="6">
    <source>
        <dbReference type="SAM" id="MobiDB-lite"/>
    </source>
</evidence>
<sequence>MNAIHKLLPPLALVSALALVPVTTSSLAAADVANYNELEKFMSVYERVKANYVDKVDDHTLIKGAIDGMLSALDPHSSYEEDASFDTLRATTDGNYGGLGLTVTLEDGIVKVITPTEDTPAWRAGIKSGDYITHIDGNLVYGATLDEAVDKMKGDPGTTVKLTILRPGKDKPFDVSLIREKIQLRPVKWEIKDGIAIIDISTFSGNSAEETKAALAAVDKATGGHPLGYILDLRSNPGGLLDAAVDISDAFLERGEIVSQRGREKTDIERYYAKPGDMAHGLPMIVLVDAGSASAAEIVAGALQDQRRALVMGETSFGKGSVQTVVQTGPRSALRLTTARYYTPSGRSVQAGGITPDIPVPQLTDPDYKNRPVVREADLRRHLLAQVKADDKLLEQDDTSQDPRFSATAEELAKKDIKDFQLYYALNTLKRLGSPASVASRGGQSKSRR</sequence>
<evidence type="ECO:0000256" key="2">
    <source>
        <dbReference type="ARBA" id="ARBA00022670"/>
    </source>
</evidence>
<dbReference type="SUPFAM" id="SSF50156">
    <property type="entry name" value="PDZ domain-like"/>
    <property type="match status" value="1"/>
</dbReference>
<dbReference type="NCBIfam" id="TIGR00225">
    <property type="entry name" value="prc"/>
    <property type="match status" value="1"/>
</dbReference>
<dbReference type="Proteomes" id="UP001165343">
    <property type="component" value="Unassembled WGS sequence"/>
</dbReference>
<keyword evidence="3 5" id="KW-0378">Hydrolase</keyword>
<dbReference type="SUPFAM" id="SSF52096">
    <property type="entry name" value="ClpP/crotonase"/>
    <property type="match status" value="1"/>
</dbReference>
<gene>
    <name evidence="9" type="ORF">LZ519_10545</name>
</gene>
<dbReference type="Gene3D" id="2.30.42.10">
    <property type="match status" value="1"/>
</dbReference>
<feature type="region of interest" description="Disordered" evidence="6">
    <location>
        <begin position="347"/>
        <end position="368"/>
    </location>
</feature>
<dbReference type="InterPro" id="IPR005151">
    <property type="entry name" value="Tail-specific_protease"/>
</dbReference>
<dbReference type="PANTHER" id="PTHR32060:SF30">
    <property type="entry name" value="CARBOXY-TERMINAL PROCESSING PROTEASE CTPA"/>
    <property type="match status" value="1"/>
</dbReference>
<dbReference type="CDD" id="cd07560">
    <property type="entry name" value="Peptidase_S41_CPP"/>
    <property type="match status" value="1"/>
</dbReference>
<accession>A0ABT0RHL1</accession>
<keyword evidence="4 5" id="KW-0720">Serine protease</keyword>
<proteinExistence type="inferred from homology"/>
<dbReference type="Gene3D" id="3.90.226.10">
    <property type="entry name" value="2-enoyl-CoA Hydratase, Chain A, domain 1"/>
    <property type="match status" value="1"/>
</dbReference>
<keyword evidence="7" id="KW-0732">Signal</keyword>
<feature type="chain" id="PRO_5046505980" evidence="7">
    <location>
        <begin position="29"/>
        <end position="449"/>
    </location>
</feature>
<dbReference type="SMART" id="SM00228">
    <property type="entry name" value="PDZ"/>
    <property type="match status" value="1"/>
</dbReference>
<name>A0ABT0RHL1_9SPHN</name>
<dbReference type="Pfam" id="PF13180">
    <property type="entry name" value="PDZ_2"/>
    <property type="match status" value="1"/>
</dbReference>
<evidence type="ECO:0000256" key="3">
    <source>
        <dbReference type="ARBA" id="ARBA00022801"/>
    </source>
</evidence>
<dbReference type="Pfam" id="PF22694">
    <property type="entry name" value="CtpB_N-like"/>
    <property type="match status" value="1"/>
</dbReference>
<dbReference type="RefSeq" id="WP_249868629.1">
    <property type="nucleotide sequence ID" value="NZ_JAMGBC010000001.1"/>
</dbReference>
<dbReference type="InterPro" id="IPR036034">
    <property type="entry name" value="PDZ_sf"/>
</dbReference>
<evidence type="ECO:0000256" key="7">
    <source>
        <dbReference type="SAM" id="SignalP"/>
    </source>
</evidence>
<evidence type="ECO:0000256" key="5">
    <source>
        <dbReference type="RuleBase" id="RU004404"/>
    </source>
</evidence>
<dbReference type="InterPro" id="IPR004447">
    <property type="entry name" value="Peptidase_S41A"/>
</dbReference>